<comment type="caution">
    <text evidence="2">The sequence shown here is derived from an EMBL/GenBank/DDBJ whole genome shotgun (WGS) entry which is preliminary data.</text>
</comment>
<keyword evidence="1" id="KW-1133">Transmembrane helix</keyword>
<accession>A0A557R0Z0</accession>
<feature type="transmembrane region" description="Helical" evidence="1">
    <location>
        <begin position="93"/>
        <end position="112"/>
    </location>
</feature>
<dbReference type="EMBL" id="VMNK01000003">
    <property type="protein sequence ID" value="TVO58825.1"/>
    <property type="molecule type" value="Genomic_DNA"/>
</dbReference>
<proteinExistence type="predicted"/>
<evidence type="ECO:0000256" key="1">
    <source>
        <dbReference type="SAM" id="Phobius"/>
    </source>
</evidence>
<gene>
    <name evidence="2" type="ORF">FHP91_03950</name>
</gene>
<reference evidence="2 3" key="1">
    <citation type="submission" date="2019-07" db="EMBL/GenBank/DDBJ databases">
        <title>The pathways for chlorine oxyanion respiration interact through the shared metabolite chlorate.</title>
        <authorList>
            <person name="Barnum T.P."/>
            <person name="Cheng Y."/>
            <person name="Hill K.A."/>
            <person name="Lucas L.N."/>
            <person name="Carlson H.K."/>
            <person name="Coates J.D."/>
        </authorList>
    </citation>
    <scope>NUCLEOTIDE SEQUENCE [LARGE SCALE GENOMIC DNA]</scope>
    <source>
        <strain evidence="2 3">SFB-3</strain>
    </source>
</reference>
<feature type="transmembrane region" description="Helical" evidence="1">
    <location>
        <begin position="31"/>
        <end position="50"/>
    </location>
</feature>
<keyword evidence="3" id="KW-1185">Reference proteome</keyword>
<protein>
    <submittedName>
        <fullName evidence="2">Uncharacterized protein</fullName>
    </submittedName>
</protein>
<keyword evidence="1" id="KW-0472">Membrane</keyword>
<dbReference type="AlphaFoldDB" id="A0A557R0Z0"/>
<organism evidence="2 3">
    <name type="scientific">Denitromonas halophila</name>
    <dbReference type="NCBI Taxonomy" id="1629404"/>
    <lineage>
        <taxon>Bacteria</taxon>
        <taxon>Pseudomonadati</taxon>
        <taxon>Pseudomonadota</taxon>
        <taxon>Betaproteobacteria</taxon>
        <taxon>Rhodocyclales</taxon>
        <taxon>Zoogloeaceae</taxon>
        <taxon>Denitromonas</taxon>
    </lineage>
</organism>
<keyword evidence="1" id="KW-0812">Transmembrane</keyword>
<name>A0A557R0Z0_9RHOO</name>
<dbReference type="Proteomes" id="UP000319502">
    <property type="component" value="Unassembled WGS sequence"/>
</dbReference>
<feature type="transmembrane region" description="Helical" evidence="1">
    <location>
        <begin position="124"/>
        <end position="143"/>
    </location>
</feature>
<evidence type="ECO:0000313" key="3">
    <source>
        <dbReference type="Proteomes" id="UP000319502"/>
    </source>
</evidence>
<dbReference type="RefSeq" id="WP_144308346.1">
    <property type="nucleotide sequence ID" value="NZ_VMNK01000003.1"/>
</dbReference>
<sequence length="281" mass="30722">MGGVWVWIAGGLFFLFFVALGQGLNAPSADVSAASLVVMVLSAVGFVTVYRRSARRRRAHVAELAGTHARQLESLLTRIDDPSFEHRVGNISFFFQGAGAAAFSGLMGVALVNDVQGTYLSMGVGWVSVAVAVFVGLVILPAIGRDALVMNTEGFVTPHTVRVPWHLVSDVTFLERTAKGYRVGYSLNISLGEAPRTVFRPWSIFRYSPAKRVIVSVLFGRSVAHRDIDFLLFCAFCARAQPGNLNFLIHLPEAYRKKLLARLDSDQWLKLLNGRRGAAVV</sequence>
<evidence type="ECO:0000313" key="2">
    <source>
        <dbReference type="EMBL" id="TVO58825.1"/>
    </source>
</evidence>